<feature type="coiled-coil region" evidence="1">
    <location>
        <begin position="74"/>
        <end position="122"/>
    </location>
</feature>
<keyword evidence="1" id="KW-0175">Coiled coil</keyword>
<gene>
    <name evidence="2" type="ORF">UFOVP75_148</name>
</gene>
<protein>
    <submittedName>
        <fullName evidence="2">Uncharacterized protein</fullName>
    </submittedName>
</protein>
<proteinExistence type="predicted"/>
<sequence length="163" mass="18906">MKFVKSFLRFLGLMPKPQLKILPPVDEHPHCRCSIKSFKIKDVESDPDTINGLVRLHDVLNQGGFPSKHPTSLEVALEEENAQLRADLARSRHRHNKATIQCDIFKHEKEELEARVVDFQHEVRRRGSYFRNKITKLKKRNKALATDLAIADAMASRRLDLFR</sequence>
<organism evidence="2">
    <name type="scientific">uncultured Caudovirales phage</name>
    <dbReference type="NCBI Taxonomy" id="2100421"/>
    <lineage>
        <taxon>Viruses</taxon>
        <taxon>Duplodnaviria</taxon>
        <taxon>Heunggongvirae</taxon>
        <taxon>Uroviricota</taxon>
        <taxon>Caudoviricetes</taxon>
        <taxon>Peduoviridae</taxon>
        <taxon>Maltschvirus</taxon>
        <taxon>Maltschvirus maltsch</taxon>
    </lineage>
</organism>
<evidence type="ECO:0000256" key="1">
    <source>
        <dbReference type="SAM" id="Coils"/>
    </source>
</evidence>
<name>A0A6J5KZ51_9CAUD</name>
<dbReference type="EMBL" id="LR796209">
    <property type="protein sequence ID" value="CAB4127341.1"/>
    <property type="molecule type" value="Genomic_DNA"/>
</dbReference>
<reference evidence="2" key="1">
    <citation type="submission" date="2020-04" db="EMBL/GenBank/DDBJ databases">
        <authorList>
            <person name="Chiriac C."/>
            <person name="Salcher M."/>
            <person name="Ghai R."/>
            <person name="Kavagutti S V."/>
        </authorList>
    </citation>
    <scope>NUCLEOTIDE SEQUENCE</scope>
</reference>
<evidence type="ECO:0000313" key="2">
    <source>
        <dbReference type="EMBL" id="CAB4127341.1"/>
    </source>
</evidence>
<accession>A0A6J5KZ51</accession>